<feature type="compositionally biased region" description="Polar residues" evidence="1">
    <location>
        <begin position="212"/>
        <end position="240"/>
    </location>
</feature>
<feature type="region of interest" description="Disordered" evidence="1">
    <location>
        <begin position="207"/>
        <end position="284"/>
    </location>
</feature>
<reference evidence="2" key="1">
    <citation type="submission" date="2022-08" db="EMBL/GenBank/DDBJ databases">
        <authorList>
            <consortium name="DOE Joint Genome Institute"/>
            <person name="Min B."/>
            <person name="Riley R."/>
            <person name="Sierra-Patev S."/>
            <person name="Naranjo-Ortiz M."/>
            <person name="Looney B."/>
            <person name="Konkel Z."/>
            <person name="Slot J.C."/>
            <person name="Sakamoto Y."/>
            <person name="Steenwyk J.L."/>
            <person name="Rokas A."/>
            <person name="Carro J."/>
            <person name="Camarero S."/>
            <person name="Ferreira P."/>
            <person name="Molpeceres G."/>
            <person name="Ruiz-Duenas F.J."/>
            <person name="Serrano A."/>
            <person name="Henrissat B."/>
            <person name="Drula E."/>
            <person name="Hughes K.W."/>
            <person name="Mata J.L."/>
            <person name="Ishikawa N.K."/>
            <person name="Vargas-Isla R."/>
            <person name="Ushijima S."/>
            <person name="Smith C.A."/>
            <person name="Ahrendt S."/>
            <person name="Andreopoulos W."/>
            <person name="He G."/>
            <person name="Labutti K."/>
            <person name="Lipzen A."/>
            <person name="Ng V."/>
            <person name="Sandor L."/>
            <person name="Barry K."/>
            <person name="Martinez A.T."/>
            <person name="Xiao Y."/>
            <person name="Gibbons J.G."/>
            <person name="Terashima K."/>
            <person name="Hibbett D.S."/>
            <person name="Grigoriev I.V."/>
        </authorList>
    </citation>
    <scope>NUCLEOTIDE SEQUENCE</scope>
    <source>
        <strain evidence="2">TFB7829</strain>
    </source>
</reference>
<evidence type="ECO:0000313" key="3">
    <source>
        <dbReference type="Proteomes" id="UP001163850"/>
    </source>
</evidence>
<dbReference type="EMBL" id="MU803594">
    <property type="protein sequence ID" value="KAJ3978243.1"/>
    <property type="molecule type" value="Genomic_DNA"/>
</dbReference>
<dbReference type="Proteomes" id="UP001163850">
    <property type="component" value="Unassembled WGS sequence"/>
</dbReference>
<proteinExistence type="predicted"/>
<dbReference type="AlphaFoldDB" id="A0AA38PMC3"/>
<gene>
    <name evidence="2" type="ORF">F5890DRAFT_1560747</name>
</gene>
<feature type="non-terminal residue" evidence="2">
    <location>
        <position position="1"/>
    </location>
</feature>
<sequence>MTRPRHSKRQKRQSLANARASRIRGNTCCSHRPDPALSASISSDSSAAAQTIDIDESALELSVENTFQQIHNPEPLFFDPMNCLGGLDDFDDSEEVEELQGLELLESLGRQVEIQAQSELDSMCDASMPSQAEDLPKELDAMVVLSRGISKQAWKEAESNRSLGYFGHSERSDRRHRAQAAKAEQERQAPLHPQGKFMAMFFKTSRGDNANEDSQSPKNLPKQSETANGPTAPAETSTPSVGYAGYLSDLESEESESKDVEAGEPISYHPEECTEEEEPPRKRCRVLEVPARVAKQAEKEARHKAHRNEL</sequence>
<feature type="compositionally biased region" description="Basic residues" evidence="1">
    <location>
        <begin position="1"/>
        <end position="12"/>
    </location>
</feature>
<name>A0AA38PMC3_9AGAR</name>
<feature type="region of interest" description="Disordered" evidence="1">
    <location>
        <begin position="1"/>
        <end position="46"/>
    </location>
</feature>
<feature type="region of interest" description="Disordered" evidence="1">
    <location>
        <begin position="165"/>
        <end position="195"/>
    </location>
</feature>
<feature type="compositionally biased region" description="Low complexity" evidence="1">
    <location>
        <begin position="36"/>
        <end position="46"/>
    </location>
</feature>
<accession>A0AA38PMC3</accession>
<evidence type="ECO:0000313" key="2">
    <source>
        <dbReference type="EMBL" id="KAJ3978243.1"/>
    </source>
</evidence>
<protein>
    <submittedName>
        <fullName evidence="2">Uncharacterized protein</fullName>
    </submittedName>
</protein>
<organism evidence="2 3">
    <name type="scientific">Lentinula detonsa</name>
    <dbReference type="NCBI Taxonomy" id="2804962"/>
    <lineage>
        <taxon>Eukaryota</taxon>
        <taxon>Fungi</taxon>
        <taxon>Dikarya</taxon>
        <taxon>Basidiomycota</taxon>
        <taxon>Agaricomycotina</taxon>
        <taxon>Agaricomycetes</taxon>
        <taxon>Agaricomycetidae</taxon>
        <taxon>Agaricales</taxon>
        <taxon>Marasmiineae</taxon>
        <taxon>Omphalotaceae</taxon>
        <taxon>Lentinula</taxon>
    </lineage>
</organism>
<evidence type="ECO:0000256" key="1">
    <source>
        <dbReference type="SAM" id="MobiDB-lite"/>
    </source>
</evidence>
<comment type="caution">
    <text evidence="2">The sequence shown here is derived from an EMBL/GenBank/DDBJ whole genome shotgun (WGS) entry which is preliminary data.</text>
</comment>